<dbReference type="InterPro" id="IPR050853">
    <property type="entry name" value="WD_repeat_DNA-damage-binding"/>
</dbReference>
<keyword evidence="4" id="KW-0677">Repeat</keyword>
<dbReference type="SUPFAM" id="SSF50978">
    <property type="entry name" value="WD40 repeat-like"/>
    <property type="match status" value="1"/>
</dbReference>
<dbReference type="Proteomes" id="UP001497453">
    <property type="component" value="Chromosome 3"/>
</dbReference>
<dbReference type="EMBL" id="OZ037946">
    <property type="protein sequence ID" value="CAL1704956.1"/>
    <property type="molecule type" value="Genomic_DNA"/>
</dbReference>
<dbReference type="Gene3D" id="2.130.10.10">
    <property type="entry name" value="YVTN repeat-like/Quinoprotein amine dehydrogenase"/>
    <property type="match status" value="1"/>
</dbReference>
<evidence type="ECO:0000256" key="2">
    <source>
        <dbReference type="ARBA" id="ARBA00021132"/>
    </source>
</evidence>
<dbReference type="SMART" id="SM00320">
    <property type="entry name" value="WD40"/>
    <property type="match status" value="5"/>
</dbReference>
<evidence type="ECO:0000256" key="5">
    <source>
        <dbReference type="ARBA" id="ARBA00022763"/>
    </source>
</evidence>
<dbReference type="PROSITE" id="PS50294">
    <property type="entry name" value="WD_REPEATS_REGION"/>
    <property type="match status" value="1"/>
</dbReference>
<dbReference type="InterPro" id="IPR001680">
    <property type="entry name" value="WD40_rpt"/>
</dbReference>
<evidence type="ECO:0000256" key="4">
    <source>
        <dbReference type="ARBA" id="ARBA00022737"/>
    </source>
</evidence>
<evidence type="ECO:0000313" key="11">
    <source>
        <dbReference type="Proteomes" id="UP001497453"/>
    </source>
</evidence>
<keyword evidence="3 7" id="KW-0853">WD repeat</keyword>
<dbReference type="PANTHER" id="PTHR14773">
    <property type="entry name" value="WD REPEAT-CONTAINING PROTEIN 76"/>
    <property type="match status" value="1"/>
</dbReference>
<evidence type="ECO:0000256" key="6">
    <source>
        <dbReference type="ARBA" id="ARBA00023125"/>
    </source>
</evidence>
<organism evidence="10 11">
    <name type="scientific">Somion occarium</name>
    <dbReference type="NCBI Taxonomy" id="3059160"/>
    <lineage>
        <taxon>Eukaryota</taxon>
        <taxon>Fungi</taxon>
        <taxon>Dikarya</taxon>
        <taxon>Basidiomycota</taxon>
        <taxon>Agaricomycotina</taxon>
        <taxon>Agaricomycetes</taxon>
        <taxon>Polyporales</taxon>
        <taxon>Cerrenaceae</taxon>
        <taxon>Somion</taxon>
    </lineage>
</organism>
<comment type="similarity">
    <text evidence="1 8">Belongs to the WD repeat DDB2/WDR76 family.</text>
</comment>
<accession>A0ABP1DAS9</accession>
<keyword evidence="5 8" id="KW-0227">DNA damage</keyword>
<sequence length="547" mass="61576">MSEFDLEREANIARNRELLAQLGIESPVAVVKIPEKVKAKPIQPKKRKAKASPPPPRETRSSARLKKPVIDPNETPEQKRKREKEEEERRRKEEEERLAEEERAREAKRPRHQDLDISVLGQELDEAEQRTLRSTFQATLQAAYPRGVASQDAFVYDDKEKEEHRAVIELKKKLASMKIVSRAKVTQNRIYCAAYHPEVTKDLIFFGDKNGQLGIWDALAPVEEVADEDDDVSADDREGGRYWRLQLHWPASSQSSISSIKFDPTDAHSVYTSSYDCTVRSLSFTSGISREIYSAEDALISSIDLTTTGHEMWISDAAGGTIHLDLREAKSRARRYQLSDQKIGSVSINPVVNHLILTASNSRVLRVWDTRKLAVIESKHRSNVDDHAINRFLKSKDGKNCLRGEWSHGKSVSSAYWDPRGRGIVSTSYDDKIRLWDIKPIALSKDAVFPSFRPLTEIRHNCQSGKWVSVLKAQWSPNPDVYPHFTIGNMDHSLNIYTGKGVPLAKLADKALVTAVQAVTCSHPSIVERVASGNASGRGTLWGPSND</sequence>
<evidence type="ECO:0000256" key="9">
    <source>
        <dbReference type="SAM" id="MobiDB-lite"/>
    </source>
</evidence>
<dbReference type="Pfam" id="PF00400">
    <property type="entry name" value="WD40"/>
    <property type="match status" value="2"/>
</dbReference>
<evidence type="ECO:0000256" key="7">
    <source>
        <dbReference type="PROSITE-ProRule" id="PRU00221"/>
    </source>
</evidence>
<evidence type="ECO:0000313" key="10">
    <source>
        <dbReference type="EMBL" id="CAL1704956.1"/>
    </source>
</evidence>
<keyword evidence="6 8" id="KW-0238">DNA-binding</keyword>
<dbReference type="InterPro" id="IPR036322">
    <property type="entry name" value="WD40_repeat_dom_sf"/>
</dbReference>
<dbReference type="InterPro" id="IPR019775">
    <property type="entry name" value="WD40_repeat_CS"/>
</dbReference>
<name>A0ABP1DAS9_9APHY</name>
<proteinExistence type="inferred from homology"/>
<keyword evidence="11" id="KW-1185">Reference proteome</keyword>
<protein>
    <recommendedName>
        <fullName evidence="2 8">DNA damage-binding protein CMR1</fullName>
    </recommendedName>
</protein>
<dbReference type="InterPro" id="IPR015943">
    <property type="entry name" value="WD40/YVTN_repeat-like_dom_sf"/>
</dbReference>
<feature type="repeat" description="WD" evidence="7">
    <location>
        <begin position="405"/>
        <end position="439"/>
    </location>
</feature>
<evidence type="ECO:0000256" key="8">
    <source>
        <dbReference type="RuleBase" id="RU365004"/>
    </source>
</evidence>
<dbReference type="PROSITE" id="PS50082">
    <property type="entry name" value="WD_REPEATS_2"/>
    <property type="match status" value="1"/>
</dbReference>
<reference evidence="11" key="1">
    <citation type="submission" date="2024-04" db="EMBL/GenBank/DDBJ databases">
        <authorList>
            <person name="Shaw F."/>
            <person name="Minotto A."/>
        </authorList>
    </citation>
    <scope>NUCLEOTIDE SEQUENCE [LARGE SCALE GENOMIC DNA]</scope>
</reference>
<dbReference type="PANTHER" id="PTHR14773:SF0">
    <property type="entry name" value="WD REPEAT-CONTAINING PROTEIN 76"/>
    <property type="match status" value="1"/>
</dbReference>
<evidence type="ECO:0000256" key="3">
    <source>
        <dbReference type="ARBA" id="ARBA00022574"/>
    </source>
</evidence>
<gene>
    <name evidence="10" type="ORF">GFSPODELE1_LOCUS5214</name>
</gene>
<evidence type="ECO:0000256" key="1">
    <source>
        <dbReference type="ARBA" id="ARBA00005434"/>
    </source>
</evidence>
<comment type="function">
    <text evidence="8">DNA-binding protein that binds to both single- and double-stranded DNA. Binds preferentially to UV-damaged DNA. May be involved in DNA-metabolic processes.</text>
</comment>
<feature type="region of interest" description="Disordered" evidence="9">
    <location>
        <begin position="23"/>
        <end position="114"/>
    </location>
</feature>
<dbReference type="PROSITE" id="PS00678">
    <property type="entry name" value="WD_REPEATS_1"/>
    <property type="match status" value="1"/>
</dbReference>
<feature type="compositionally biased region" description="Basic and acidic residues" evidence="9">
    <location>
        <begin position="76"/>
        <end position="114"/>
    </location>
</feature>